<proteinExistence type="predicted"/>
<dbReference type="EMBL" id="JABSTU010005140">
    <property type="protein sequence ID" value="KAH7948645.1"/>
    <property type="molecule type" value="Genomic_DNA"/>
</dbReference>
<protein>
    <submittedName>
        <fullName evidence="2">Uncharacterized protein</fullName>
    </submittedName>
</protein>
<keyword evidence="3" id="KW-1185">Reference proteome</keyword>
<comment type="caution">
    <text evidence="2">The sequence shown here is derived from an EMBL/GenBank/DDBJ whole genome shotgun (WGS) entry which is preliminary data.</text>
</comment>
<accession>A0A9J6CXN6</accession>
<feature type="compositionally biased region" description="Pro residues" evidence="1">
    <location>
        <begin position="22"/>
        <end position="32"/>
    </location>
</feature>
<feature type="region of interest" description="Disordered" evidence="1">
    <location>
        <begin position="1"/>
        <end position="38"/>
    </location>
</feature>
<dbReference type="Proteomes" id="UP000821866">
    <property type="component" value="Unassembled WGS sequence"/>
</dbReference>
<reference evidence="2" key="2">
    <citation type="submission" date="2021-09" db="EMBL/GenBank/DDBJ databases">
        <authorList>
            <person name="Jia N."/>
            <person name="Wang J."/>
            <person name="Shi W."/>
            <person name="Du L."/>
            <person name="Sun Y."/>
            <person name="Zhan W."/>
            <person name="Jiang J."/>
            <person name="Wang Q."/>
            <person name="Zhang B."/>
            <person name="Ji P."/>
            <person name="Sakyi L.B."/>
            <person name="Cui X."/>
            <person name="Yuan T."/>
            <person name="Jiang B."/>
            <person name="Yang W."/>
            <person name="Lam T.T.-Y."/>
            <person name="Chang Q."/>
            <person name="Ding S."/>
            <person name="Wang X."/>
            <person name="Zhu J."/>
            <person name="Ruan X."/>
            <person name="Zhao L."/>
            <person name="Wei J."/>
            <person name="Que T."/>
            <person name="Du C."/>
            <person name="Cheng J."/>
            <person name="Dai P."/>
            <person name="Han X."/>
            <person name="Huang E."/>
            <person name="Gao Y."/>
            <person name="Liu J."/>
            <person name="Shao H."/>
            <person name="Ye R."/>
            <person name="Li L."/>
            <person name="Wei W."/>
            <person name="Wang X."/>
            <person name="Wang C."/>
            <person name="Huo Q."/>
            <person name="Li W."/>
            <person name="Guo W."/>
            <person name="Chen H."/>
            <person name="Chen S."/>
            <person name="Zhou L."/>
            <person name="Zhou L."/>
            <person name="Ni X."/>
            <person name="Tian J."/>
            <person name="Zhou Y."/>
            <person name="Sheng Y."/>
            <person name="Liu T."/>
            <person name="Pan Y."/>
            <person name="Xia L."/>
            <person name="Li J."/>
            <person name="Zhao F."/>
            <person name="Cao W."/>
        </authorList>
    </citation>
    <scope>NUCLEOTIDE SEQUENCE</scope>
    <source>
        <strain evidence="2">Rmic-2018</strain>
        <tissue evidence="2">Larvae</tissue>
    </source>
</reference>
<sequence>MPLELRSRTLQSTMSHDASQQTPPPMPPPCPRVPRIRDPPIFTGADGTDVEDWLAIYERVSVRNKWDEDGKFTNLVFYLAGVASLCTHLRKKYVSEHFDYTEINQVSLQTANHSDIECRIPTSKLLVNFLKSEDLLECISQPTAKPQELLCDFSDGDAFSRLDVCVERTSEAYKSHLEAFALDPTVNGPMYGITSASPLKTLEHFDITEQLPLNAMHGILEGGIECVVRHVLEGLVGDRVIRKQDLERVLLCWCPEPHGAGTTPDSGWRETCLLLSFRSGREEVMAKVESLQGVYTCNTICRSWG</sequence>
<gene>
    <name evidence="2" type="ORF">HPB51_028426</name>
</gene>
<organism evidence="2 3">
    <name type="scientific">Rhipicephalus microplus</name>
    <name type="common">Cattle tick</name>
    <name type="synonym">Boophilus microplus</name>
    <dbReference type="NCBI Taxonomy" id="6941"/>
    <lineage>
        <taxon>Eukaryota</taxon>
        <taxon>Metazoa</taxon>
        <taxon>Ecdysozoa</taxon>
        <taxon>Arthropoda</taxon>
        <taxon>Chelicerata</taxon>
        <taxon>Arachnida</taxon>
        <taxon>Acari</taxon>
        <taxon>Parasitiformes</taxon>
        <taxon>Ixodida</taxon>
        <taxon>Ixodoidea</taxon>
        <taxon>Ixodidae</taxon>
        <taxon>Rhipicephalinae</taxon>
        <taxon>Rhipicephalus</taxon>
        <taxon>Boophilus</taxon>
    </lineage>
</organism>
<name>A0A9J6CXN6_RHIMP</name>
<evidence type="ECO:0000313" key="3">
    <source>
        <dbReference type="Proteomes" id="UP000821866"/>
    </source>
</evidence>
<evidence type="ECO:0000313" key="2">
    <source>
        <dbReference type="EMBL" id="KAH7948645.1"/>
    </source>
</evidence>
<feature type="compositionally biased region" description="Polar residues" evidence="1">
    <location>
        <begin position="8"/>
        <end position="21"/>
    </location>
</feature>
<evidence type="ECO:0000256" key="1">
    <source>
        <dbReference type="SAM" id="MobiDB-lite"/>
    </source>
</evidence>
<reference evidence="2" key="1">
    <citation type="journal article" date="2020" name="Cell">
        <title>Large-Scale Comparative Analyses of Tick Genomes Elucidate Their Genetic Diversity and Vector Capacities.</title>
        <authorList>
            <consortium name="Tick Genome and Microbiome Consortium (TIGMIC)"/>
            <person name="Jia N."/>
            <person name="Wang J."/>
            <person name="Shi W."/>
            <person name="Du L."/>
            <person name="Sun Y."/>
            <person name="Zhan W."/>
            <person name="Jiang J.F."/>
            <person name="Wang Q."/>
            <person name="Zhang B."/>
            <person name="Ji P."/>
            <person name="Bell-Sakyi L."/>
            <person name="Cui X.M."/>
            <person name="Yuan T.T."/>
            <person name="Jiang B.G."/>
            <person name="Yang W.F."/>
            <person name="Lam T.T."/>
            <person name="Chang Q.C."/>
            <person name="Ding S.J."/>
            <person name="Wang X.J."/>
            <person name="Zhu J.G."/>
            <person name="Ruan X.D."/>
            <person name="Zhao L."/>
            <person name="Wei J.T."/>
            <person name="Ye R.Z."/>
            <person name="Que T.C."/>
            <person name="Du C.H."/>
            <person name="Zhou Y.H."/>
            <person name="Cheng J.X."/>
            <person name="Dai P.F."/>
            <person name="Guo W.B."/>
            <person name="Han X.H."/>
            <person name="Huang E.J."/>
            <person name="Li L.F."/>
            <person name="Wei W."/>
            <person name="Gao Y.C."/>
            <person name="Liu J.Z."/>
            <person name="Shao H.Z."/>
            <person name="Wang X."/>
            <person name="Wang C.C."/>
            <person name="Yang T.C."/>
            <person name="Huo Q.B."/>
            <person name="Li W."/>
            <person name="Chen H.Y."/>
            <person name="Chen S.E."/>
            <person name="Zhou L.G."/>
            <person name="Ni X.B."/>
            <person name="Tian J.H."/>
            <person name="Sheng Y."/>
            <person name="Liu T."/>
            <person name="Pan Y.S."/>
            <person name="Xia L.Y."/>
            <person name="Li J."/>
            <person name="Zhao F."/>
            <person name="Cao W.C."/>
        </authorList>
    </citation>
    <scope>NUCLEOTIDE SEQUENCE</scope>
    <source>
        <strain evidence="2">Rmic-2018</strain>
    </source>
</reference>
<dbReference type="AlphaFoldDB" id="A0A9J6CXN6"/>